<evidence type="ECO:0000313" key="10">
    <source>
        <dbReference type="EMBL" id="QJW93938.1"/>
    </source>
</evidence>
<evidence type="ECO:0000256" key="6">
    <source>
        <dbReference type="ARBA" id="ARBA00022692"/>
    </source>
</evidence>
<evidence type="ECO:0000256" key="4">
    <source>
        <dbReference type="ARBA" id="ARBA00022475"/>
    </source>
</evidence>
<dbReference type="PANTHER" id="PTHR32063:SF11">
    <property type="entry name" value="CATION OR DRUG EFFLUX SYSTEM PROTEIN"/>
    <property type="match status" value="1"/>
</dbReference>
<dbReference type="InterPro" id="IPR027463">
    <property type="entry name" value="AcrB_DN_DC_subdom"/>
</dbReference>
<keyword evidence="7 9" id="KW-1133">Transmembrane helix</keyword>
<feature type="transmembrane region" description="Helical" evidence="9">
    <location>
        <begin position="1013"/>
        <end position="1035"/>
    </location>
</feature>
<dbReference type="GO" id="GO:0042910">
    <property type="term" value="F:xenobiotic transmembrane transporter activity"/>
    <property type="evidence" value="ECO:0007669"/>
    <property type="project" value="TreeGrafter"/>
</dbReference>
<keyword evidence="3" id="KW-0813">Transport</keyword>
<proteinExistence type="inferred from homology"/>
<dbReference type="SUPFAM" id="SSF82714">
    <property type="entry name" value="Multidrug efflux transporter AcrB TolC docking domain, DN and DC subdomains"/>
    <property type="match status" value="2"/>
</dbReference>
<feature type="transmembrane region" description="Helical" evidence="9">
    <location>
        <begin position="876"/>
        <end position="898"/>
    </location>
</feature>
<dbReference type="FunFam" id="3.30.70.1430:FF:000001">
    <property type="entry name" value="Efflux pump membrane transporter"/>
    <property type="match status" value="1"/>
</dbReference>
<dbReference type="PRINTS" id="PR00702">
    <property type="entry name" value="ACRIFLAVINRP"/>
</dbReference>
<reference evidence="11" key="1">
    <citation type="submission" date="2020-05" db="EMBL/GenBank/DDBJ databases">
        <title>Frigoriglobus tundricola gen. nov., sp. nov., a psychrotolerant cellulolytic planctomycete of the family Gemmataceae with two divergent copies of 16S rRNA gene.</title>
        <authorList>
            <person name="Kulichevskaya I.S."/>
            <person name="Ivanova A.A."/>
            <person name="Naumoff D.G."/>
            <person name="Beletsky A.V."/>
            <person name="Rijpstra W.I.C."/>
            <person name="Sinninghe Damste J.S."/>
            <person name="Mardanov A.V."/>
            <person name="Ravin N.V."/>
            <person name="Dedysh S.N."/>
        </authorList>
    </citation>
    <scope>NUCLEOTIDE SEQUENCE [LARGE SCALE GENOMIC DNA]</scope>
    <source>
        <strain evidence="11">PL17</strain>
    </source>
</reference>
<feature type="transmembrane region" description="Helical" evidence="9">
    <location>
        <begin position="931"/>
        <end position="952"/>
    </location>
</feature>
<dbReference type="NCBIfam" id="TIGR00915">
    <property type="entry name" value="2A0602"/>
    <property type="match status" value="1"/>
</dbReference>
<evidence type="ECO:0000313" key="11">
    <source>
        <dbReference type="Proteomes" id="UP000503447"/>
    </source>
</evidence>
<feature type="transmembrane region" description="Helical" evidence="9">
    <location>
        <begin position="12"/>
        <end position="35"/>
    </location>
</feature>
<dbReference type="NCBIfam" id="NF000282">
    <property type="entry name" value="RND_permease_1"/>
    <property type="match status" value="1"/>
</dbReference>
<dbReference type="GO" id="GO:0009636">
    <property type="term" value="P:response to toxic substance"/>
    <property type="evidence" value="ECO:0007669"/>
    <property type="project" value="UniProtKB-ARBA"/>
</dbReference>
<evidence type="ECO:0000256" key="8">
    <source>
        <dbReference type="ARBA" id="ARBA00023136"/>
    </source>
</evidence>
<feature type="transmembrane region" description="Helical" evidence="9">
    <location>
        <begin position="341"/>
        <end position="361"/>
    </location>
</feature>
<keyword evidence="11" id="KW-1185">Reference proteome</keyword>
<dbReference type="Pfam" id="PF00873">
    <property type="entry name" value="ACR_tran"/>
    <property type="match status" value="1"/>
</dbReference>
<sequence>MKLTHFFIDRPRFATVLNVFVMLFGLATMTALPVAQYPNIVPPTVQITTSYPGASAETIARTVATPLEQAVNGVENMDYIISQSTSDGRLTITVIFKIGTDPNTALMLTRNRVQDALSRLPQEVQLQGVQVKKTIQALLLGVHVYSPDGSRSAEYMSNYMLRVREEIARLPGVSDFWMLGERQYAMRVWIDPDKAAISNISASEILAALRAQNAQVSAGVLNQPPVSSNAAWQINVEVLGRLATPDQFADIIVKSDAQGRVTRIRDIGRVELGSVDYGSIAYADRHVSAPWWVIATPEANVVEVEHAVWNKMAELKKNFPPGMDYINIYDPTTFVSQSIEAVIRTIFEAILLVVVVVYVFLQNWRATIIPVVAIPISLVGTFTILALFGASINNLSLFGLVLAVGIVVDDAIVVVENVERNMALGMSPKEAAHRSMDEVSGALIAIALTLCAVFGPTAFISGISGLFFKQFAITIAASTVISCFVSLTLSPALCAVLLKPHHAGHEKPRGLARIPRFAFGLFNTSFEWLSTRYGNLTGRFVRATGVMLVLYLGLIGLTGYQMSRMSTGFIPEQDIGYQAIIVMLPPGSSLDRTDKVVREVNEIALNTPGVKHTSPAVGFDVTTSTVAPNVGTVFTSLPSLYGEHIPGTSAAEMLPRLRERLAGIKDAYIIVVNPPAVQGLGAAGGFKLMLEDRGELGPQALAKATNDLVAAANQDPAFAGVFTLYNAGAPAVYADIDRLKAEKVGLTPPDVFSTLQLYLGSQYVNDFNYLGRTYQVIAQGDETFRRTPADIARLKVRNATGEMVPLGTVAAFKDKTSPYRVPRYNLYPAAEVLGAAAPGVSSGTAMKRLEALAKETLPPGVAFEWTELSHQQEQQGIPTIAIFAASALFVFLVLAAQYESWTTPLAIVLIVPMCLLAAMTGLNIRGMPIDILAQIGFVVLLGLAAKNAILIVEFAKQRQDEDGVEAGEAAVHAARMRLRPILMTSLAFIAGVAPLVVATGAGSEMRQSLGTAVFAGMLGVTAFGLLFTPAFYTIVSRFGGKKRAAPAPTASHETTVAG</sequence>
<organism evidence="10 11">
    <name type="scientific">Frigoriglobus tundricola</name>
    <dbReference type="NCBI Taxonomy" id="2774151"/>
    <lineage>
        <taxon>Bacteria</taxon>
        <taxon>Pseudomonadati</taxon>
        <taxon>Planctomycetota</taxon>
        <taxon>Planctomycetia</taxon>
        <taxon>Gemmatales</taxon>
        <taxon>Gemmataceae</taxon>
        <taxon>Frigoriglobus</taxon>
    </lineage>
</organism>
<dbReference type="Gene3D" id="3.30.70.1430">
    <property type="entry name" value="Multidrug efflux transporter AcrB pore domain"/>
    <property type="match status" value="2"/>
</dbReference>
<dbReference type="SUPFAM" id="SSF82866">
    <property type="entry name" value="Multidrug efflux transporter AcrB transmembrane domain"/>
    <property type="match status" value="2"/>
</dbReference>
<dbReference type="RefSeq" id="WP_171470035.1">
    <property type="nucleotide sequence ID" value="NZ_CP053452.2"/>
</dbReference>
<dbReference type="KEGG" id="ftj:FTUN_1453"/>
<dbReference type="Gene3D" id="3.30.2090.10">
    <property type="entry name" value="Multidrug efflux transporter AcrB TolC docking domain, DN and DC subdomains"/>
    <property type="match status" value="2"/>
</dbReference>
<evidence type="ECO:0000256" key="5">
    <source>
        <dbReference type="ARBA" id="ARBA00022519"/>
    </source>
</evidence>
<dbReference type="PANTHER" id="PTHR32063">
    <property type="match status" value="1"/>
</dbReference>
<comment type="subcellular location">
    <subcellularLocation>
        <location evidence="1">Cell inner membrane</location>
        <topology evidence="1">Multi-pass membrane protein</topology>
    </subcellularLocation>
</comment>
<name>A0A6M5YIY1_9BACT</name>
<dbReference type="GO" id="GO:0015562">
    <property type="term" value="F:efflux transmembrane transporter activity"/>
    <property type="evidence" value="ECO:0007669"/>
    <property type="project" value="InterPro"/>
</dbReference>
<keyword evidence="5" id="KW-0997">Cell inner membrane</keyword>
<evidence type="ECO:0000256" key="7">
    <source>
        <dbReference type="ARBA" id="ARBA00022989"/>
    </source>
</evidence>
<feature type="transmembrane region" description="Helical" evidence="9">
    <location>
        <begin position="439"/>
        <end position="459"/>
    </location>
</feature>
<dbReference type="SUPFAM" id="SSF82693">
    <property type="entry name" value="Multidrug efflux transporter AcrB pore domain, PN1, PN2, PC1 and PC2 subdomains"/>
    <property type="match status" value="4"/>
</dbReference>
<feature type="transmembrane region" description="Helical" evidence="9">
    <location>
        <begin position="471"/>
        <end position="498"/>
    </location>
</feature>
<feature type="transmembrane region" description="Helical" evidence="9">
    <location>
        <begin position="368"/>
        <end position="389"/>
    </location>
</feature>
<gene>
    <name evidence="10" type="ORF">FTUN_1453</name>
</gene>
<dbReference type="Proteomes" id="UP000503447">
    <property type="component" value="Chromosome"/>
</dbReference>
<dbReference type="EMBL" id="CP053452">
    <property type="protein sequence ID" value="QJW93938.1"/>
    <property type="molecule type" value="Genomic_DNA"/>
</dbReference>
<dbReference type="Gene3D" id="3.30.70.1440">
    <property type="entry name" value="Multidrug efflux transporter AcrB pore domain"/>
    <property type="match status" value="1"/>
</dbReference>
<feature type="transmembrane region" description="Helical" evidence="9">
    <location>
        <begin position="905"/>
        <end position="925"/>
    </location>
</feature>
<evidence type="ECO:0000256" key="1">
    <source>
        <dbReference type="ARBA" id="ARBA00004429"/>
    </source>
</evidence>
<evidence type="ECO:0000256" key="9">
    <source>
        <dbReference type="SAM" id="Phobius"/>
    </source>
</evidence>
<feature type="transmembrane region" description="Helical" evidence="9">
    <location>
        <begin position="981"/>
        <end position="1001"/>
    </location>
</feature>
<keyword evidence="4" id="KW-1003">Cell membrane</keyword>
<dbReference type="GO" id="GO:0005886">
    <property type="term" value="C:plasma membrane"/>
    <property type="evidence" value="ECO:0007669"/>
    <property type="project" value="UniProtKB-SubCell"/>
</dbReference>
<evidence type="ECO:0000256" key="2">
    <source>
        <dbReference type="ARBA" id="ARBA00010942"/>
    </source>
</evidence>
<dbReference type="Gene3D" id="3.30.70.1320">
    <property type="entry name" value="Multidrug efflux transporter AcrB pore domain like"/>
    <property type="match status" value="1"/>
</dbReference>
<dbReference type="InterPro" id="IPR004764">
    <property type="entry name" value="MdtF-like"/>
</dbReference>
<accession>A0A6M5YIY1</accession>
<dbReference type="InterPro" id="IPR001036">
    <property type="entry name" value="Acrflvin-R"/>
</dbReference>
<comment type="similarity">
    <text evidence="2">Belongs to the resistance-nodulation-cell division (RND) (TC 2.A.6) family.</text>
</comment>
<dbReference type="FunFam" id="1.20.1640.10:FF:000001">
    <property type="entry name" value="Efflux pump membrane transporter"/>
    <property type="match status" value="1"/>
</dbReference>
<feature type="transmembrane region" description="Helical" evidence="9">
    <location>
        <begin position="395"/>
        <end position="418"/>
    </location>
</feature>
<keyword evidence="8 9" id="KW-0472">Membrane</keyword>
<feature type="transmembrane region" description="Helical" evidence="9">
    <location>
        <begin position="540"/>
        <end position="560"/>
    </location>
</feature>
<protein>
    <submittedName>
        <fullName evidence="10">RND efflux system, inner membrane transporter</fullName>
    </submittedName>
</protein>
<dbReference type="AlphaFoldDB" id="A0A6M5YIY1"/>
<keyword evidence="6 9" id="KW-0812">Transmembrane</keyword>
<dbReference type="Gene3D" id="1.20.1640.10">
    <property type="entry name" value="Multidrug efflux transporter AcrB transmembrane domain"/>
    <property type="match status" value="2"/>
</dbReference>
<evidence type="ECO:0000256" key="3">
    <source>
        <dbReference type="ARBA" id="ARBA00022448"/>
    </source>
</evidence>